<dbReference type="PANTHER" id="PTHR36840">
    <property type="entry name" value="BLL5714 PROTEIN"/>
    <property type="match status" value="1"/>
</dbReference>
<evidence type="ECO:0000313" key="2">
    <source>
        <dbReference type="EMBL" id="XBV85871.1"/>
    </source>
</evidence>
<feature type="transmembrane region" description="Helical" evidence="1">
    <location>
        <begin position="344"/>
        <end position="363"/>
    </location>
</feature>
<sequence length="409" mass="44899">MTWGQQDVRPGQHRPEAASQRVSWLELFFDLLFVTAFDQLAQRYGKQLSLPGFGIFALMFVAVWWAWLGNTSFAARYGNVGRPYRWGTLLQIVATAMLALAIQGDLKDVGWLFAAAYAAGRVALILIYAWHGRQNGMPEGERRLVGGFVVSTLLWVLSAPLHGAAQWGLWIGALLLDLVVSLYVESRYQREQPHQEHYPERVGTLIIISLGSAITNLVISAGHQQLRFSDQLPMLLALVCTLALWRMYFDEANGLPARLAAQRGHRSTLLSWTYAHLPLTLALTVLAVGLGLDIRSGDRYSALQAQVVISSSLASVFLSLVLVRVLAAQPLRHEPGLVRTPLHFSLSSVARLVGAGLLLGLLALHLPALPYMLGVTGLTLAVAVASWRDPVRQNLTELEEQLDPGLPPG</sequence>
<proteinExistence type="predicted"/>
<feature type="transmembrane region" description="Helical" evidence="1">
    <location>
        <begin position="303"/>
        <end position="323"/>
    </location>
</feature>
<keyword evidence="1" id="KW-0812">Transmembrane</keyword>
<keyword evidence="1" id="KW-1133">Transmembrane helix</keyword>
<evidence type="ECO:0000256" key="1">
    <source>
        <dbReference type="SAM" id="Phobius"/>
    </source>
</evidence>
<keyword evidence="1" id="KW-0472">Membrane</keyword>
<gene>
    <name evidence="2" type="ORF">ABOD76_06080</name>
</gene>
<feature type="transmembrane region" description="Helical" evidence="1">
    <location>
        <begin position="53"/>
        <end position="74"/>
    </location>
</feature>
<accession>A0AAU7UBJ5</accession>
<feature type="transmembrane region" description="Helical" evidence="1">
    <location>
        <begin position="86"/>
        <end position="103"/>
    </location>
</feature>
<dbReference type="Pfam" id="PF06772">
    <property type="entry name" value="LtrA"/>
    <property type="match status" value="1"/>
</dbReference>
<feature type="transmembrane region" description="Helical" evidence="1">
    <location>
        <begin position="109"/>
        <end position="131"/>
    </location>
</feature>
<dbReference type="KEGG" id="dsc:ABOD76_06080"/>
<reference evidence="2" key="1">
    <citation type="submission" date="2024-06" db="EMBL/GenBank/DDBJ databases">
        <title>Draft Genome Sequence of Deinococcus sonorensis Type Strain KR-87, a Biofilm Producing Representative of the Genus Deinococcus.</title>
        <authorList>
            <person name="Boren L.S."/>
            <person name="Grosso R.A."/>
            <person name="Hugenberg-Cox A.N."/>
            <person name="Hill J.T.E."/>
            <person name="Albert C.M."/>
            <person name="Tuohy J.M."/>
        </authorList>
    </citation>
    <scope>NUCLEOTIDE SEQUENCE</scope>
    <source>
        <strain evidence="2">KR-87</strain>
    </source>
</reference>
<organism evidence="2">
    <name type="scientific">Deinococcus sonorensis KR-87</name>
    <dbReference type="NCBI Taxonomy" id="694439"/>
    <lineage>
        <taxon>Bacteria</taxon>
        <taxon>Thermotogati</taxon>
        <taxon>Deinococcota</taxon>
        <taxon>Deinococci</taxon>
        <taxon>Deinococcales</taxon>
        <taxon>Deinococcaceae</taxon>
        <taxon>Deinococcus</taxon>
    </lineage>
</organism>
<feature type="transmembrane region" description="Helical" evidence="1">
    <location>
        <begin position="167"/>
        <end position="184"/>
    </location>
</feature>
<feature type="transmembrane region" description="Helical" evidence="1">
    <location>
        <begin position="269"/>
        <end position="291"/>
    </location>
</feature>
<dbReference type="AlphaFoldDB" id="A0AAU7UBJ5"/>
<dbReference type="PANTHER" id="PTHR36840:SF1">
    <property type="entry name" value="BLL5714 PROTEIN"/>
    <property type="match status" value="1"/>
</dbReference>
<dbReference type="EMBL" id="CP158299">
    <property type="protein sequence ID" value="XBV85871.1"/>
    <property type="molecule type" value="Genomic_DNA"/>
</dbReference>
<feature type="transmembrane region" description="Helical" evidence="1">
    <location>
        <begin position="232"/>
        <end position="249"/>
    </location>
</feature>
<protein>
    <submittedName>
        <fullName evidence="2">Low temperature requirement protein A</fullName>
    </submittedName>
</protein>
<dbReference type="InterPro" id="IPR010640">
    <property type="entry name" value="Low_temperature_requirement_A"/>
</dbReference>
<feature type="transmembrane region" description="Helical" evidence="1">
    <location>
        <begin position="143"/>
        <end position="161"/>
    </location>
</feature>
<name>A0AAU7UBJ5_9DEIO</name>
<dbReference type="RefSeq" id="WP_350243914.1">
    <property type="nucleotide sequence ID" value="NZ_CP158299.1"/>
</dbReference>
<feature type="transmembrane region" description="Helical" evidence="1">
    <location>
        <begin position="369"/>
        <end position="387"/>
    </location>
</feature>
<feature type="transmembrane region" description="Helical" evidence="1">
    <location>
        <begin position="205"/>
        <end position="226"/>
    </location>
</feature>